<dbReference type="PANTHER" id="PTHR47677">
    <property type="entry name" value="CYTOCHROME C OXIDASE ASSEMBLY FACTOR 6"/>
    <property type="match status" value="1"/>
</dbReference>
<keyword evidence="6" id="KW-1185">Reference proteome</keyword>
<dbReference type="PANTHER" id="PTHR47677:SF1">
    <property type="entry name" value="CYTOCHROME C OXIDASE ASSEMBLY FACTOR 6"/>
    <property type="match status" value="1"/>
</dbReference>
<keyword evidence="4" id="KW-1015">Disulfide bond</keyword>
<dbReference type="Proteomes" id="UP000825434">
    <property type="component" value="Chromosome 1"/>
</dbReference>
<dbReference type="EMBL" id="CP076661">
    <property type="protein sequence ID" value="QWU86294.1"/>
    <property type="molecule type" value="Genomic_DNA"/>
</dbReference>
<evidence type="ECO:0000256" key="4">
    <source>
        <dbReference type="ARBA" id="ARBA00023157"/>
    </source>
</evidence>
<organism evidence="5 6">
    <name type="scientific">Candidozyma haemuli</name>
    <dbReference type="NCBI Taxonomy" id="45357"/>
    <lineage>
        <taxon>Eukaryota</taxon>
        <taxon>Fungi</taxon>
        <taxon>Dikarya</taxon>
        <taxon>Ascomycota</taxon>
        <taxon>Saccharomycotina</taxon>
        <taxon>Pichiomycetes</taxon>
        <taxon>Metschnikowiaceae</taxon>
        <taxon>Candidozyma</taxon>
    </lineage>
</organism>
<evidence type="ECO:0000256" key="3">
    <source>
        <dbReference type="ARBA" id="ARBA00023128"/>
    </source>
</evidence>
<dbReference type="PROSITE" id="PS51808">
    <property type="entry name" value="CHCH"/>
    <property type="match status" value="1"/>
</dbReference>
<dbReference type="InterPro" id="IPR036549">
    <property type="entry name" value="CX6/COA6-like_sf"/>
</dbReference>
<evidence type="ECO:0000256" key="1">
    <source>
        <dbReference type="ARBA" id="ARBA00004173"/>
    </source>
</evidence>
<name>A0ABX8HZX6_9ASCO</name>
<evidence type="ECO:0000256" key="2">
    <source>
        <dbReference type="ARBA" id="ARBA00006425"/>
    </source>
</evidence>
<reference evidence="5 6" key="1">
    <citation type="submission" date="2021-06" db="EMBL/GenBank/DDBJ databases">
        <title>Candida outbreak in Lebanon.</title>
        <authorList>
            <person name="Finianos M."/>
        </authorList>
    </citation>
    <scope>NUCLEOTIDE SEQUENCE [LARGE SCALE GENOMIC DNA]</scope>
    <source>
        <strain evidence="5">CA3LBN</strain>
    </source>
</reference>
<gene>
    <name evidence="5" type="ORF">CA3LBN_000512</name>
</gene>
<keyword evidence="3" id="KW-0496">Mitochondrion</keyword>
<evidence type="ECO:0000313" key="6">
    <source>
        <dbReference type="Proteomes" id="UP000825434"/>
    </source>
</evidence>
<dbReference type="InterPro" id="IPR048280">
    <property type="entry name" value="COX6B-like"/>
</dbReference>
<dbReference type="Gene3D" id="1.10.10.140">
    <property type="entry name" value="Cytochrome c oxidase, subunit VIb"/>
    <property type="match status" value="1"/>
</dbReference>
<proteinExistence type="inferred from homology"/>
<accession>A0ABX8HZX6</accession>
<protein>
    <recommendedName>
        <fullName evidence="7">Cytochrome c oxidase assembly factor 6</fullName>
    </recommendedName>
</protein>
<comment type="similarity">
    <text evidence="2">Belongs to the cytochrome c oxidase subunit 6B family.</text>
</comment>
<comment type="subcellular location">
    <subcellularLocation>
        <location evidence="1">Mitochondrion</location>
    </subcellularLocation>
</comment>
<dbReference type="SUPFAM" id="SSF47694">
    <property type="entry name" value="Cytochrome c oxidase subunit h"/>
    <property type="match status" value="1"/>
</dbReference>
<dbReference type="Pfam" id="PF02297">
    <property type="entry name" value="COX6B"/>
    <property type="match status" value="1"/>
</dbReference>
<evidence type="ECO:0000313" key="5">
    <source>
        <dbReference type="EMBL" id="QWU86294.1"/>
    </source>
</evidence>
<sequence>MRRAQVLPKFWTFGRQLSRLLRLLYPDIEFIMGLFSKEEKVVDPPNKTKRKICWDARDKFFDCLVKNNIDNSLDPKKKDEVETQCGTERAVFEESCVASWYKYFQEKRYNDIRRQKYIEQLEAEGAKPLPIKLSGK</sequence>
<evidence type="ECO:0008006" key="7">
    <source>
        <dbReference type="Google" id="ProtNLM"/>
    </source>
</evidence>
<dbReference type="InterPro" id="IPR048281">
    <property type="entry name" value="COA6_fun"/>
</dbReference>